<evidence type="ECO:0000256" key="12">
    <source>
        <dbReference type="ARBA" id="ARBA00048418"/>
    </source>
</evidence>
<organism evidence="15 16">
    <name type="scientific">Ramlibacter humi</name>
    <dbReference type="NCBI Taxonomy" id="2530451"/>
    <lineage>
        <taxon>Bacteria</taxon>
        <taxon>Pseudomonadati</taxon>
        <taxon>Pseudomonadota</taxon>
        <taxon>Betaproteobacteria</taxon>
        <taxon>Burkholderiales</taxon>
        <taxon>Comamonadaceae</taxon>
        <taxon>Ramlibacter</taxon>
    </lineage>
</organism>
<evidence type="ECO:0000256" key="11">
    <source>
        <dbReference type="ARBA" id="ARBA00035025"/>
    </source>
</evidence>
<evidence type="ECO:0000313" key="16">
    <source>
        <dbReference type="Proteomes" id="UP000297839"/>
    </source>
</evidence>
<dbReference type="Proteomes" id="UP000297839">
    <property type="component" value="Unassembled WGS sequence"/>
</dbReference>
<dbReference type="PANTHER" id="PTHR21404">
    <property type="entry name" value="HEN1"/>
    <property type="match status" value="1"/>
</dbReference>
<evidence type="ECO:0000313" key="15">
    <source>
        <dbReference type="EMBL" id="TFY97226.1"/>
    </source>
</evidence>
<evidence type="ECO:0000256" key="1">
    <source>
        <dbReference type="ARBA" id="ARBA00001946"/>
    </source>
</evidence>
<evidence type="ECO:0000259" key="14">
    <source>
        <dbReference type="Pfam" id="PF12623"/>
    </source>
</evidence>
<dbReference type="InterPro" id="IPR026610">
    <property type="entry name" value="Hen1"/>
</dbReference>
<dbReference type="OrthoDB" id="9795085at2"/>
<comment type="similarity">
    <text evidence="2">Belongs to the methyltransferase superfamily. HEN1 family.</text>
</comment>
<keyword evidence="7" id="KW-0479">Metal-binding</keyword>
<dbReference type="AlphaFoldDB" id="A0A4Z0BD49"/>
<dbReference type="PANTHER" id="PTHR21404:SF3">
    <property type="entry name" value="SMALL RNA 2'-O-METHYLTRANSFERASE"/>
    <property type="match status" value="1"/>
</dbReference>
<dbReference type="GO" id="GO:0001510">
    <property type="term" value="P:RNA methylation"/>
    <property type="evidence" value="ECO:0007669"/>
    <property type="project" value="InterPro"/>
</dbReference>
<reference evidence="15 16" key="1">
    <citation type="submission" date="2019-03" db="EMBL/GenBank/DDBJ databases">
        <title>Ramlibacter sp. 18x22-1, whole genome shotgun sequence.</title>
        <authorList>
            <person name="Zhang X."/>
            <person name="Feng G."/>
            <person name="Zhu H."/>
        </authorList>
    </citation>
    <scope>NUCLEOTIDE SEQUENCE [LARGE SCALE GENOMIC DNA]</scope>
    <source>
        <strain evidence="15 16">18x22-1</strain>
    </source>
</reference>
<protein>
    <recommendedName>
        <fullName evidence="3">Small RNA 2'-O-methyltransferase</fullName>
        <ecNumber evidence="11">2.1.1.386</ecNumber>
    </recommendedName>
</protein>
<evidence type="ECO:0000256" key="6">
    <source>
        <dbReference type="ARBA" id="ARBA00022691"/>
    </source>
</evidence>
<evidence type="ECO:0000256" key="4">
    <source>
        <dbReference type="ARBA" id="ARBA00022603"/>
    </source>
</evidence>
<evidence type="ECO:0000256" key="10">
    <source>
        <dbReference type="ARBA" id="ARBA00023158"/>
    </source>
</evidence>
<keyword evidence="8" id="KW-0460">Magnesium</keyword>
<dbReference type="Gene3D" id="3.30.1610.20">
    <property type="entry name" value="Hen1, N-terminal domain"/>
    <property type="match status" value="1"/>
</dbReference>
<feature type="region of interest" description="Disordered" evidence="13">
    <location>
        <begin position="250"/>
        <end position="270"/>
    </location>
</feature>
<evidence type="ECO:0000256" key="2">
    <source>
        <dbReference type="ARBA" id="ARBA00009026"/>
    </source>
</evidence>
<feature type="domain" description="Hen1 N-terminal" evidence="14">
    <location>
        <begin position="1"/>
        <end position="242"/>
    </location>
</feature>
<dbReference type="InterPro" id="IPR038546">
    <property type="entry name" value="Hen1_N_sf"/>
</dbReference>
<dbReference type="Pfam" id="PF12623">
    <property type="entry name" value="Hen1_L"/>
    <property type="match status" value="1"/>
</dbReference>
<dbReference type="GO" id="GO:0003723">
    <property type="term" value="F:RNA binding"/>
    <property type="evidence" value="ECO:0007669"/>
    <property type="project" value="UniProtKB-KW"/>
</dbReference>
<dbReference type="InterPro" id="IPR024026">
    <property type="entry name" value="3'-RNA_MeTfrase_Hen1_bac"/>
</dbReference>
<dbReference type="GO" id="GO:0090486">
    <property type="term" value="F:small RNA 2'-O-methyltransferase activity"/>
    <property type="evidence" value="ECO:0007669"/>
    <property type="project" value="UniProtKB-EC"/>
</dbReference>
<dbReference type="Pfam" id="PF13489">
    <property type="entry name" value="Methyltransf_23"/>
    <property type="match status" value="1"/>
</dbReference>
<evidence type="ECO:0000256" key="8">
    <source>
        <dbReference type="ARBA" id="ARBA00022842"/>
    </source>
</evidence>
<comment type="catalytic activity">
    <reaction evidence="12">
        <text>small RNA 3'-end nucleotide + S-adenosyl-L-methionine = small RNA 3'-end 2'-O-methylnucleotide + S-adenosyl-L-homocysteine + H(+)</text>
        <dbReference type="Rhea" id="RHEA:37887"/>
        <dbReference type="Rhea" id="RHEA-COMP:10415"/>
        <dbReference type="Rhea" id="RHEA-COMP:10416"/>
        <dbReference type="ChEBI" id="CHEBI:15378"/>
        <dbReference type="ChEBI" id="CHEBI:57856"/>
        <dbReference type="ChEBI" id="CHEBI:59789"/>
        <dbReference type="ChEBI" id="CHEBI:74896"/>
        <dbReference type="ChEBI" id="CHEBI:74898"/>
        <dbReference type="EC" id="2.1.1.386"/>
    </reaction>
</comment>
<comment type="cofactor">
    <cofactor evidence="1">
        <name>Mg(2+)</name>
        <dbReference type="ChEBI" id="CHEBI:18420"/>
    </cofactor>
</comment>
<keyword evidence="10" id="KW-0943">RNA-mediated gene silencing</keyword>
<evidence type="ECO:0000256" key="3">
    <source>
        <dbReference type="ARBA" id="ARBA00021330"/>
    </source>
</evidence>
<dbReference type="EMBL" id="SMLK01000008">
    <property type="protein sequence ID" value="TFY97226.1"/>
    <property type="molecule type" value="Genomic_DNA"/>
</dbReference>
<feature type="compositionally biased region" description="Basic and acidic residues" evidence="13">
    <location>
        <begin position="260"/>
        <end position="270"/>
    </location>
</feature>
<keyword evidence="5 15" id="KW-0808">Transferase</keyword>
<dbReference type="Gene3D" id="3.40.50.150">
    <property type="entry name" value="Vaccinia Virus protein VP39"/>
    <property type="match status" value="1"/>
</dbReference>
<evidence type="ECO:0000256" key="13">
    <source>
        <dbReference type="SAM" id="MobiDB-lite"/>
    </source>
</evidence>
<evidence type="ECO:0000256" key="5">
    <source>
        <dbReference type="ARBA" id="ARBA00022679"/>
    </source>
</evidence>
<keyword evidence="4 15" id="KW-0489">Methyltransferase</keyword>
<name>A0A4Z0BD49_9BURK</name>
<dbReference type="SUPFAM" id="SSF53335">
    <property type="entry name" value="S-adenosyl-L-methionine-dependent methyltransferases"/>
    <property type="match status" value="1"/>
</dbReference>
<keyword evidence="9" id="KW-0694">RNA-binding</keyword>
<proteinExistence type="inferred from homology"/>
<dbReference type="NCBIfam" id="TIGR04074">
    <property type="entry name" value="bacter_Hen1"/>
    <property type="match status" value="1"/>
</dbReference>
<dbReference type="CDD" id="cd02440">
    <property type="entry name" value="AdoMet_MTases"/>
    <property type="match status" value="1"/>
</dbReference>
<keyword evidence="16" id="KW-1185">Reference proteome</keyword>
<comment type="caution">
    <text evidence="15">The sequence shown here is derived from an EMBL/GenBank/DDBJ whole genome shotgun (WGS) entry which is preliminary data.</text>
</comment>
<dbReference type="EC" id="2.1.1.386" evidence="11"/>
<dbReference type="InterPro" id="IPR024740">
    <property type="entry name" value="Hen1_N"/>
</dbReference>
<evidence type="ECO:0000256" key="7">
    <source>
        <dbReference type="ARBA" id="ARBA00022723"/>
    </source>
</evidence>
<gene>
    <name evidence="15" type="ORF">EZ216_19265</name>
</gene>
<dbReference type="GO" id="GO:0046872">
    <property type="term" value="F:metal ion binding"/>
    <property type="evidence" value="ECO:0007669"/>
    <property type="project" value="UniProtKB-KW"/>
</dbReference>
<sequence>MLLTITTTHRPATDLGYLLHKNPARLHSRRQSYGVAHVFYPEAGDDRCTAALFVEVDPVGLVRDRKGFSATAGLMDQYVNDRPYAASSLLSAAMADTFGSAMGGRSADRPELVEIPIPLEFTLPALPCRGGESLLRALFEPLGYHVDARQLSLDDRFPSWGASQYFSVALKTTSTLHLALTHLYVLIPVLDNTKHYWVDEDEVEKLLAKGEPWLSTHPQRDLIVRRYLKHRRSLADLAIDRLVESDGSAIDDAGAADGTETVRGDEQEQRLERGMSLNERRMESVAGVVEALRASSVIDLGCGEGRLLKQLLPMKGVSRVTGMDVSHRSLQVARERLNLERMSKMLQDKLTLLHGSLVYRDARFNGYDVATVVEVIEHLDESRLGIFTRVVFEFARPKAVVVTTPNSEYNAKFPSLPAGRFRHPDHRFEWTRAQFEEWAQQQAHRFGYAVRFESIGDADPTLGAPTQMAVFTNQQ</sequence>
<dbReference type="GO" id="GO:0031047">
    <property type="term" value="P:regulatory ncRNA-mediated gene silencing"/>
    <property type="evidence" value="ECO:0007669"/>
    <property type="project" value="UniProtKB-KW"/>
</dbReference>
<keyword evidence="6" id="KW-0949">S-adenosyl-L-methionine</keyword>
<accession>A0A4Z0BD49</accession>
<evidence type="ECO:0000256" key="9">
    <source>
        <dbReference type="ARBA" id="ARBA00022884"/>
    </source>
</evidence>
<dbReference type="InterPro" id="IPR029063">
    <property type="entry name" value="SAM-dependent_MTases_sf"/>
</dbReference>